<evidence type="ECO:0000256" key="1">
    <source>
        <dbReference type="ARBA" id="ARBA00006226"/>
    </source>
</evidence>
<dbReference type="STRING" id="351605.Gura_1424"/>
<reference evidence="3 4" key="1">
    <citation type="submission" date="2007-05" db="EMBL/GenBank/DDBJ databases">
        <title>Complete sequence of Geobacter uraniireducens Rf4.</title>
        <authorList>
            <consortium name="US DOE Joint Genome Institute"/>
            <person name="Copeland A."/>
            <person name="Lucas S."/>
            <person name="Lapidus A."/>
            <person name="Barry K."/>
            <person name="Detter J.C."/>
            <person name="Glavina del Rio T."/>
            <person name="Hammon N."/>
            <person name="Israni S."/>
            <person name="Dalin E."/>
            <person name="Tice H."/>
            <person name="Pitluck S."/>
            <person name="Chertkov O."/>
            <person name="Brettin T."/>
            <person name="Bruce D."/>
            <person name="Han C."/>
            <person name="Schmutz J."/>
            <person name="Larimer F."/>
            <person name="Land M."/>
            <person name="Hauser L."/>
            <person name="Kyrpides N."/>
            <person name="Mikhailova N."/>
            <person name="Shelobolina E."/>
            <person name="Aklujkar M."/>
            <person name="Lovley D."/>
            <person name="Richardson P."/>
        </authorList>
    </citation>
    <scope>NUCLEOTIDE SEQUENCE [LARGE SCALE GENOMIC DNA]</scope>
    <source>
        <strain evidence="3 4">Rf4</strain>
    </source>
</reference>
<dbReference type="Proteomes" id="UP000006695">
    <property type="component" value="Chromosome"/>
</dbReference>
<dbReference type="SUPFAM" id="SSF143011">
    <property type="entry name" value="RelE-like"/>
    <property type="match status" value="1"/>
</dbReference>
<dbReference type="OrthoDB" id="5574284at2"/>
<accession>A5G9X3</accession>
<keyword evidence="4" id="KW-1185">Reference proteome</keyword>
<dbReference type="PANTHER" id="PTHR33755">
    <property type="entry name" value="TOXIN PARE1-RELATED"/>
    <property type="match status" value="1"/>
</dbReference>
<gene>
    <name evidence="3" type="ordered locus">Gura_1424</name>
</gene>
<dbReference type="KEGG" id="gur:Gura_1424"/>
<comment type="similarity">
    <text evidence="1">Belongs to the RelE toxin family.</text>
</comment>
<dbReference type="RefSeq" id="WP_011938341.1">
    <property type="nucleotide sequence ID" value="NC_009483.1"/>
</dbReference>
<dbReference type="HOGENOM" id="CLU_147162_4_2_7"/>
<dbReference type="Pfam" id="PF05016">
    <property type="entry name" value="ParE_toxin"/>
    <property type="match status" value="1"/>
</dbReference>
<evidence type="ECO:0000313" key="3">
    <source>
        <dbReference type="EMBL" id="ABQ25625.1"/>
    </source>
</evidence>
<protein>
    <submittedName>
        <fullName evidence="3">Plasmid stabilization system</fullName>
    </submittedName>
</protein>
<dbReference type="EMBL" id="CP000698">
    <property type="protein sequence ID" value="ABQ25625.1"/>
    <property type="molecule type" value="Genomic_DNA"/>
</dbReference>
<organism evidence="3 4">
    <name type="scientific">Geotalea uraniireducens (strain Rf4)</name>
    <name type="common">Geobacter uraniireducens</name>
    <dbReference type="NCBI Taxonomy" id="351605"/>
    <lineage>
        <taxon>Bacteria</taxon>
        <taxon>Pseudomonadati</taxon>
        <taxon>Thermodesulfobacteriota</taxon>
        <taxon>Desulfuromonadia</taxon>
        <taxon>Geobacterales</taxon>
        <taxon>Geobacteraceae</taxon>
        <taxon>Geotalea</taxon>
    </lineage>
</organism>
<dbReference type="AlphaFoldDB" id="A5G9X3"/>
<sequence length="98" mass="11173">MRIVWSPLAVDRASEIAGYIAQDNPTAAENWVNAVFAQVGRLKSFPDRGRVVSEINNDSFRELIYGNYRIIYRIEEKQVSILTIRHGKQILPVDEILG</sequence>
<dbReference type="NCBIfam" id="TIGR02385">
    <property type="entry name" value="RelE_StbE"/>
    <property type="match status" value="1"/>
</dbReference>
<name>A5G9X3_GEOUR</name>
<dbReference type="InterPro" id="IPR051803">
    <property type="entry name" value="TA_system_RelE-like_toxin"/>
</dbReference>
<dbReference type="Gene3D" id="3.30.2310.20">
    <property type="entry name" value="RelE-like"/>
    <property type="match status" value="1"/>
</dbReference>
<keyword evidence="2" id="KW-1277">Toxin-antitoxin system</keyword>
<evidence type="ECO:0000313" key="4">
    <source>
        <dbReference type="Proteomes" id="UP000006695"/>
    </source>
</evidence>
<dbReference type="InterPro" id="IPR035093">
    <property type="entry name" value="RelE/ParE_toxin_dom_sf"/>
</dbReference>
<dbReference type="PANTHER" id="PTHR33755:SF5">
    <property type="entry name" value="TYPE II TOXIN-ANTITOXIN SYSTEM RELE_PARE FAMILY TOXIN"/>
    <property type="match status" value="1"/>
</dbReference>
<dbReference type="InterPro" id="IPR007712">
    <property type="entry name" value="RelE/ParE_toxin"/>
</dbReference>
<evidence type="ECO:0000256" key="2">
    <source>
        <dbReference type="ARBA" id="ARBA00022649"/>
    </source>
</evidence>
<proteinExistence type="inferred from homology"/>